<dbReference type="InterPro" id="IPR014729">
    <property type="entry name" value="Rossmann-like_a/b/a_fold"/>
</dbReference>
<dbReference type="PROSITE" id="PS00584">
    <property type="entry name" value="PFKB_KINASES_2"/>
    <property type="match status" value="1"/>
</dbReference>
<keyword evidence="2 8" id="KW-0808">Transferase</keyword>
<dbReference type="PANTHER" id="PTHR46969">
    <property type="entry name" value="BIFUNCTIONAL PROTEIN HLDE"/>
    <property type="match status" value="1"/>
</dbReference>
<dbReference type="GO" id="GO:0009244">
    <property type="term" value="P:lipopolysaccharide core region biosynthetic process"/>
    <property type="evidence" value="ECO:0007669"/>
    <property type="project" value="UniProtKB-UniPathway"/>
</dbReference>
<dbReference type="InterPro" id="IPR011611">
    <property type="entry name" value="PfkB_dom"/>
</dbReference>
<dbReference type="Pfam" id="PF00294">
    <property type="entry name" value="PfkB"/>
    <property type="match status" value="2"/>
</dbReference>
<feature type="domain" description="Carbohydrate kinase PfkB" evidence="6">
    <location>
        <begin position="2"/>
        <end position="77"/>
    </location>
</feature>
<organism evidence="8 9">
    <name type="scientific">Pseudarthrobacter enclensis</name>
    <dbReference type="NCBI Taxonomy" id="993070"/>
    <lineage>
        <taxon>Bacteria</taxon>
        <taxon>Bacillati</taxon>
        <taxon>Actinomycetota</taxon>
        <taxon>Actinomycetes</taxon>
        <taxon>Micrococcales</taxon>
        <taxon>Micrococcaceae</taxon>
        <taxon>Pseudarthrobacter</taxon>
    </lineage>
</organism>
<evidence type="ECO:0000259" key="6">
    <source>
        <dbReference type="Pfam" id="PF00294"/>
    </source>
</evidence>
<evidence type="ECO:0000256" key="4">
    <source>
        <dbReference type="ARBA" id="ARBA00023268"/>
    </source>
</evidence>
<dbReference type="AlphaFoldDB" id="A0A0V8IHM0"/>
<dbReference type="PANTHER" id="PTHR46969:SF1">
    <property type="entry name" value="BIFUNCTIONAL PROTEIN HLDE"/>
    <property type="match status" value="1"/>
</dbReference>
<dbReference type="OrthoDB" id="9802794at2"/>
<feature type="domain" description="Cytidyltransferase-like" evidence="7">
    <location>
        <begin position="344"/>
        <end position="434"/>
    </location>
</feature>
<dbReference type="GO" id="GO:0033785">
    <property type="term" value="F:heptose 7-phosphate kinase activity"/>
    <property type="evidence" value="ECO:0007669"/>
    <property type="project" value="TreeGrafter"/>
</dbReference>
<dbReference type="GO" id="GO:0005829">
    <property type="term" value="C:cytosol"/>
    <property type="evidence" value="ECO:0007669"/>
    <property type="project" value="TreeGrafter"/>
</dbReference>
<dbReference type="RefSeq" id="WP_058269020.1">
    <property type="nucleotide sequence ID" value="NZ_FMAZ01000006.1"/>
</dbReference>
<dbReference type="SUPFAM" id="SSF52374">
    <property type="entry name" value="Nucleotidylyl transferase"/>
    <property type="match status" value="1"/>
</dbReference>
<dbReference type="Pfam" id="PF01467">
    <property type="entry name" value="CTP_transf_like"/>
    <property type="match status" value="1"/>
</dbReference>
<dbReference type="EMBL" id="LNQM01000007">
    <property type="protein sequence ID" value="KSU74049.1"/>
    <property type="molecule type" value="Genomic_DNA"/>
</dbReference>
<dbReference type="InterPro" id="IPR004821">
    <property type="entry name" value="Cyt_trans-like"/>
</dbReference>
<name>A0A0V8IHM0_9MICC</name>
<dbReference type="Gene3D" id="3.40.1190.20">
    <property type="match status" value="1"/>
</dbReference>
<dbReference type="UniPathway" id="UPA00958"/>
<evidence type="ECO:0000256" key="5">
    <source>
        <dbReference type="ARBA" id="ARBA00023277"/>
    </source>
</evidence>
<evidence type="ECO:0000256" key="2">
    <source>
        <dbReference type="ARBA" id="ARBA00022679"/>
    </source>
</evidence>
<evidence type="ECO:0000256" key="3">
    <source>
        <dbReference type="ARBA" id="ARBA00022777"/>
    </source>
</evidence>
<gene>
    <name evidence="8" type="ORF">AS031_15385</name>
</gene>
<accession>A0A0V8IHM0</accession>
<dbReference type="GO" id="GO:0033786">
    <property type="term" value="F:heptose-1-phosphate adenylyltransferase activity"/>
    <property type="evidence" value="ECO:0007669"/>
    <property type="project" value="TreeGrafter"/>
</dbReference>
<protein>
    <submittedName>
        <fullName evidence="8">D-beta-D-heptose 1-phosphate adenosyltransferase</fullName>
    </submittedName>
</protein>
<dbReference type="Proteomes" id="UP000053199">
    <property type="component" value="Unassembled WGS sequence"/>
</dbReference>
<keyword evidence="9" id="KW-1185">Reference proteome</keyword>
<keyword evidence="4" id="KW-0511">Multifunctional enzyme</keyword>
<dbReference type="Gene3D" id="3.40.50.620">
    <property type="entry name" value="HUPs"/>
    <property type="match status" value="1"/>
</dbReference>
<evidence type="ECO:0000313" key="8">
    <source>
        <dbReference type="EMBL" id="KSU74049.1"/>
    </source>
</evidence>
<dbReference type="SUPFAM" id="SSF53613">
    <property type="entry name" value="Ribokinase-like"/>
    <property type="match status" value="1"/>
</dbReference>
<dbReference type="STRING" id="993070.AS031_15385"/>
<evidence type="ECO:0000259" key="7">
    <source>
        <dbReference type="Pfam" id="PF01467"/>
    </source>
</evidence>
<evidence type="ECO:0000256" key="1">
    <source>
        <dbReference type="ARBA" id="ARBA00004713"/>
    </source>
</evidence>
<proteinExistence type="predicted"/>
<keyword evidence="5" id="KW-0119">Carbohydrate metabolism</keyword>
<feature type="domain" description="Carbohydrate kinase PfkB" evidence="6">
    <location>
        <begin position="157"/>
        <end position="289"/>
    </location>
</feature>
<dbReference type="InterPro" id="IPR002173">
    <property type="entry name" value="Carboh/pur_kinase_PfkB_CS"/>
</dbReference>
<sequence length="474" mass="49109">MRIVVVGDVMLDVDLSGEATRLSPDAPVPVVDVTGTRRRAGGAGLVARMLAEDGWPVTLVTVLGDDDAGRQLQDHLAGVRLVSGPSGHASPVKTRVRAGSHPVVRFDQGCDKPPVPEMTGAMLRAVEEAGVVIVADYGRGVAANPQLRSLLARLAAGIPVIWDPHPSGPEPVPGVAVVTPNLAEATKAAAAYSQDREASGGQEHADPATAAAQTLLTRWASRAVLVTRGEDGALLVRADEPEPLAVPAPRVAAGDPCGAGDRLVAGLAVHLLAGRPLPEASALAVQEAADFLAAGGVSALPDRAVEEQPSGPAPRGSSGPLLRTTEPLLLARAVRGSGGTVVATGGCFDLLHAGHVRTLAAARELGDCLIVCLNSDESVRRLKGPERPIIGQHDRAELLLAMECVDAVMVFDEDTPEAALDRLRPDIWVKGGDYKGARLPESDLVERWGGRCLTVPFHPARSTTGLAEALAKVS</sequence>
<dbReference type="NCBIfam" id="TIGR00125">
    <property type="entry name" value="cyt_tran_rel"/>
    <property type="match status" value="1"/>
</dbReference>
<comment type="caution">
    <text evidence="8">The sequence shown here is derived from an EMBL/GenBank/DDBJ whole genome shotgun (WGS) entry which is preliminary data.</text>
</comment>
<dbReference type="InterPro" id="IPR029056">
    <property type="entry name" value="Ribokinase-like"/>
</dbReference>
<reference evidence="8 9" key="1">
    <citation type="journal article" date="2014" name="Arch. Microbiol.">
        <title>Arthrobacter enclensis sp. nov., isolated from sediment sample.</title>
        <authorList>
            <person name="Dastager S.G."/>
            <person name="Liu Q."/>
            <person name="Tang S.K."/>
            <person name="Krishnamurthi S."/>
            <person name="Lee J.C."/>
            <person name="Li W.J."/>
        </authorList>
    </citation>
    <scope>NUCLEOTIDE SEQUENCE [LARGE SCALE GENOMIC DNA]</scope>
    <source>
        <strain evidence="8 9">NIO-1008</strain>
    </source>
</reference>
<comment type="pathway">
    <text evidence="1">Bacterial outer membrane biogenesis; LPS core biosynthesis.</text>
</comment>
<evidence type="ECO:0000313" key="9">
    <source>
        <dbReference type="Proteomes" id="UP000053199"/>
    </source>
</evidence>
<keyword evidence="3" id="KW-0418">Kinase</keyword>